<sequence length="244" mass="27756">MSTGNILLPRAKDFVYYHYDPSKAAAIIFLVLFTTSTLHHFYQMMRTRTWYFIPFFIGGVLETIGYVGRVINANETPNWTQTWFIVQYMGILLAPALFAASIYMILGRIVLLTDAETHSFVRLKWMTATFVSGDVLSFLVQALGSPALSIKHTSSQLTRRYLGGGMSASGSNASTGQTVLVIGLFIQIVFFSMFAINSWVFMLRLRKSPTTKSKRVPWMKFLATKVKMEASWTMRCFFTCLMRH</sequence>
<feature type="transmembrane region" description="Helical" evidence="5">
    <location>
        <begin position="88"/>
        <end position="111"/>
    </location>
</feature>
<protein>
    <submittedName>
        <fullName evidence="6">RTA1-domain-containing protein</fullName>
    </submittedName>
</protein>
<feature type="transmembrane region" description="Helical" evidence="5">
    <location>
        <begin position="179"/>
        <end position="205"/>
    </location>
</feature>
<evidence type="ECO:0000313" key="7">
    <source>
        <dbReference type="Proteomes" id="UP000799750"/>
    </source>
</evidence>
<evidence type="ECO:0000313" key="6">
    <source>
        <dbReference type="EMBL" id="KAF2488687.1"/>
    </source>
</evidence>
<reference evidence="6" key="1">
    <citation type="journal article" date="2020" name="Stud. Mycol.">
        <title>101 Dothideomycetes genomes: a test case for predicting lifestyles and emergence of pathogens.</title>
        <authorList>
            <person name="Haridas S."/>
            <person name="Albert R."/>
            <person name="Binder M."/>
            <person name="Bloem J."/>
            <person name="Labutti K."/>
            <person name="Salamov A."/>
            <person name="Andreopoulos B."/>
            <person name="Baker S."/>
            <person name="Barry K."/>
            <person name="Bills G."/>
            <person name="Bluhm B."/>
            <person name="Cannon C."/>
            <person name="Castanera R."/>
            <person name="Culley D."/>
            <person name="Daum C."/>
            <person name="Ezra D."/>
            <person name="Gonzalez J."/>
            <person name="Henrissat B."/>
            <person name="Kuo A."/>
            <person name="Liang C."/>
            <person name="Lipzen A."/>
            <person name="Lutzoni F."/>
            <person name="Magnuson J."/>
            <person name="Mondo S."/>
            <person name="Nolan M."/>
            <person name="Ohm R."/>
            <person name="Pangilinan J."/>
            <person name="Park H.-J."/>
            <person name="Ramirez L."/>
            <person name="Alfaro M."/>
            <person name="Sun H."/>
            <person name="Tritt A."/>
            <person name="Yoshinaga Y."/>
            <person name="Zwiers L.-H."/>
            <person name="Turgeon B."/>
            <person name="Goodwin S."/>
            <person name="Spatafora J."/>
            <person name="Crous P."/>
            <person name="Grigoriev I."/>
        </authorList>
    </citation>
    <scope>NUCLEOTIDE SEQUENCE</scope>
    <source>
        <strain evidence="6">CBS 269.34</strain>
    </source>
</reference>
<keyword evidence="2 5" id="KW-0812">Transmembrane</keyword>
<evidence type="ECO:0000256" key="4">
    <source>
        <dbReference type="ARBA" id="ARBA00023136"/>
    </source>
</evidence>
<comment type="subcellular location">
    <subcellularLocation>
        <location evidence="1">Membrane</location>
        <topology evidence="1">Multi-pass membrane protein</topology>
    </subcellularLocation>
</comment>
<keyword evidence="3 5" id="KW-1133">Transmembrane helix</keyword>
<dbReference type="PANTHER" id="PTHR31465:SF35">
    <property type="entry name" value="RTA1 DOMAIN PROTEIN-RELATED"/>
    <property type="match status" value="1"/>
</dbReference>
<dbReference type="PANTHER" id="PTHR31465">
    <property type="entry name" value="PROTEIN RTA1-RELATED"/>
    <property type="match status" value="1"/>
</dbReference>
<evidence type="ECO:0000256" key="3">
    <source>
        <dbReference type="ARBA" id="ARBA00022989"/>
    </source>
</evidence>
<keyword evidence="4 5" id="KW-0472">Membrane</keyword>
<gene>
    <name evidence="6" type="ORF">BU16DRAFT_532170</name>
</gene>
<feature type="transmembrane region" description="Helical" evidence="5">
    <location>
        <begin position="123"/>
        <end position="144"/>
    </location>
</feature>
<feature type="transmembrane region" description="Helical" evidence="5">
    <location>
        <begin position="49"/>
        <end position="68"/>
    </location>
</feature>
<dbReference type="InterPro" id="IPR007568">
    <property type="entry name" value="RTA1"/>
</dbReference>
<evidence type="ECO:0000256" key="1">
    <source>
        <dbReference type="ARBA" id="ARBA00004141"/>
    </source>
</evidence>
<evidence type="ECO:0000256" key="5">
    <source>
        <dbReference type="SAM" id="Phobius"/>
    </source>
</evidence>
<dbReference type="Pfam" id="PF04479">
    <property type="entry name" value="RTA1"/>
    <property type="match status" value="1"/>
</dbReference>
<dbReference type="EMBL" id="MU004202">
    <property type="protein sequence ID" value="KAF2488687.1"/>
    <property type="molecule type" value="Genomic_DNA"/>
</dbReference>
<feature type="transmembrane region" description="Helical" evidence="5">
    <location>
        <begin position="24"/>
        <end position="42"/>
    </location>
</feature>
<organism evidence="6 7">
    <name type="scientific">Lophium mytilinum</name>
    <dbReference type="NCBI Taxonomy" id="390894"/>
    <lineage>
        <taxon>Eukaryota</taxon>
        <taxon>Fungi</taxon>
        <taxon>Dikarya</taxon>
        <taxon>Ascomycota</taxon>
        <taxon>Pezizomycotina</taxon>
        <taxon>Dothideomycetes</taxon>
        <taxon>Pleosporomycetidae</taxon>
        <taxon>Mytilinidiales</taxon>
        <taxon>Mytilinidiaceae</taxon>
        <taxon>Lophium</taxon>
    </lineage>
</organism>
<dbReference type="AlphaFoldDB" id="A0A6A6QB42"/>
<accession>A0A6A6QB42</accession>
<keyword evidence="7" id="KW-1185">Reference proteome</keyword>
<name>A0A6A6QB42_9PEZI</name>
<proteinExistence type="predicted"/>
<dbReference type="OrthoDB" id="3358017at2759"/>
<evidence type="ECO:0000256" key="2">
    <source>
        <dbReference type="ARBA" id="ARBA00022692"/>
    </source>
</evidence>
<dbReference type="GO" id="GO:0016020">
    <property type="term" value="C:membrane"/>
    <property type="evidence" value="ECO:0007669"/>
    <property type="project" value="UniProtKB-SubCell"/>
</dbReference>
<dbReference type="Proteomes" id="UP000799750">
    <property type="component" value="Unassembled WGS sequence"/>
</dbReference>